<dbReference type="Pfam" id="PF13443">
    <property type="entry name" value="HTH_26"/>
    <property type="match status" value="1"/>
</dbReference>
<keyword evidence="3" id="KW-1185">Reference proteome</keyword>
<name>D6TQ59_KTERA</name>
<comment type="caution">
    <text evidence="2">The sequence shown here is derived from an EMBL/GenBank/DDBJ whole genome shotgun (WGS) entry which is preliminary data.</text>
</comment>
<evidence type="ECO:0000313" key="3">
    <source>
        <dbReference type="Proteomes" id="UP000004508"/>
    </source>
</evidence>
<dbReference type="GO" id="GO:0003677">
    <property type="term" value="F:DNA binding"/>
    <property type="evidence" value="ECO:0007669"/>
    <property type="project" value="InterPro"/>
</dbReference>
<dbReference type="SMART" id="SM00530">
    <property type="entry name" value="HTH_XRE"/>
    <property type="match status" value="1"/>
</dbReference>
<dbReference type="InterPro" id="IPR010982">
    <property type="entry name" value="Lambda_DNA-bd_dom_sf"/>
</dbReference>
<accession>D6TQ59</accession>
<dbReference type="RefSeq" id="WP_007909404.1">
    <property type="nucleotide sequence ID" value="NZ_ADVG01000002.1"/>
</dbReference>
<reference evidence="2 3" key="1">
    <citation type="journal article" date="2011" name="Stand. Genomic Sci.">
        <title>Non-contiguous finished genome sequence and contextual data of the filamentous soil bacterium Ktedonobacter racemifer type strain (SOSP1-21).</title>
        <authorList>
            <person name="Chang Y.J."/>
            <person name="Land M."/>
            <person name="Hauser L."/>
            <person name="Chertkov O."/>
            <person name="Del Rio T.G."/>
            <person name="Nolan M."/>
            <person name="Copeland A."/>
            <person name="Tice H."/>
            <person name="Cheng J.F."/>
            <person name="Lucas S."/>
            <person name="Han C."/>
            <person name="Goodwin L."/>
            <person name="Pitluck S."/>
            <person name="Ivanova N."/>
            <person name="Ovchinikova G."/>
            <person name="Pati A."/>
            <person name="Chen A."/>
            <person name="Palaniappan K."/>
            <person name="Mavromatis K."/>
            <person name="Liolios K."/>
            <person name="Brettin T."/>
            <person name="Fiebig A."/>
            <person name="Rohde M."/>
            <person name="Abt B."/>
            <person name="Goker M."/>
            <person name="Detter J.C."/>
            <person name="Woyke T."/>
            <person name="Bristow J."/>
            <person name="Eisen J.A."/>
            <person name="Markowitz V."/>
            <person name="Hugenholtz P."/>
            <person name="Kyrpides N.C."/>
            <person name="Klenk H.P."/>
            <person name="Lapidus A."/>
        </authorList>
    </citation>
    <scope>NUCLEOTIDE SEQUENCE [LARGE SCALE GENOMIC DNA]</scope>
    <source>
        <strain evidence="3">DSM 44963</strain>
    </source>
</reference>
<sequence>MYRLRIQEIAVSKGIKQIDLVRQANISLGTAHKLWNNPTTDVQLSTLERIAKLLQVPVTQLIEDIPDAADK</sequence>
<dbReference type="InParanoid" id="D6TQ59"/>
<dbReference type="InterPro" id="IPR001387">
    <property type="entry name" value="Cro/C1-type_HTH"/>
</dbReference>
<dbReference type="Proteomes" id="UP000004508">
    <property type="component" value="Unassembled WGS sequence"/>
</dbReference>
<dbReference type="AlphaFoldDB" id="D6TQ59"/>
<dbReference type="EMBL" id="ADVG01000002">
    <property type="protein sequence ID" value="EFH85707.1"/>
    <property type="molecule type" value="Genomic_DNA"/>
</dbReference>
<protein>
    <submittedName>
        <fullName evidence="2">Transcriptional regulator, XRE family</fullName>
    </submittedName>
</protein>
<organism evidence="2 3">
    <name type="scientific">Ktedonobacter racemifer DSM 44963</name>
    <dbReference type="NCBI Taxonomy" id="485913"/>
    <lineage>
        <taxon>Bacteria</taxon>
        <taxon>Bacillati</taxon>
        <taxon>Chloroflexota</taxon>
        <taxon>Ktedonobacteria</taxon>
        <taxon>Ktedonobacterales</taxon>
        <taxon>Ktedonobacteraceae</taxon>
        <taxon>Ktedonobacter</taxon>
    </lineage>
</organism>
<dbReference type="STRING" id="485913.Krac_6937"/>
<dbReference type="PROSITE" id="PS50943">
    <property type="entry name" value="HTH_CROC1"/>
    <property type="match status" value="1"/>
</dbReference>
<gene>
    <name evidence="2" type="ORF">Krac_6937</name>
</gene>
<proteinExistence type="predicted"/>
<dbReference type="SUPFAM" id="SSF47413">
    <property type="entry name" value="lambda repressor-like DNA-binding domains"/>
    <property type="match status" value="1"/>
</dbReference>
<dbReference type="Gene3D" id="1.10.260.40">
    <property type="entry name" value="lambda repressor-like DNA-binding domains"/>
    <property type="match status" value="1"/>
</dbReference>
<feature type="domain" description="HTH cro/C1-type" evidence="1">
    <location>
        <begin position="6"/>
        <end position="61"/>
    </location>
</feature>
<evidence type="ECO:0000313" key="2">
    <source>
        <dbReference type="EMBL" id="EFH85707.1"/>
    </source>
</evidence>
<evidence type="ECO:0000259" key="1">
    <source>
        <dbReference type="PROSITE" id="PS50943"/>
    </source>
</evidence>
<dbReference type="OrthoDB" id="165693at2"/>